<organism evidence="1 2">
    <name type="scientific">Bombus impatiens</name>
    <name type="common">Bumblebee</name>
    <dbReference type="NCBI Taxonomy" id="132113"/>
    <lineage>
        <taxon>Eukaryota</taxon>
        <taxon>Metazoa</taxon>
        <taxon>Ecdysozoa</taxon>
        <taxon>Arthropoda</taxon>
        <taxon>Hexapoda</taxon>
        <taxon>Insecta</taxon>
        <taxon>Pterygota</taxon>
        <taxon>Neoptera</taxon>
        <taxon>Endopterygota</taxon>
        <taxon>Hymenoptera</taxon>
        <taxon>Apocrita</taxon>
        <taxon>Aculeata</taxon>
        <taxon>Apoidea</taxon>
        <taxon>Anthophila</taxon>
        <taxon>Apidae</taxon>
        <taxon>Bombus</taxon>
        <taxon>Pyrobombus</taxon>
    </lineage>
</organism>
<dbReference type="RefSeq" id="XP_033180376.1">
    <property type="nucleotide sequence ID" value="XM_033324485.1"/>
</dbReference>
<protein>
    <submittedName>
        <fullName evidence="2">Uncharacterized protein LOC117152492</fullName>
    </submittedName>
</protein>
<dbReference type="AlphaFoldDB" id="A0A6P8M4N9"/>
<dbReference type="GeneID" id="117152492"/>
<reference evidence="2" key="1">
    <citation type="submission" date="2025-08" db="UniProtKB">
        <authorList>
            <consortium name="RefSeq"/>
        </authorList>
    </citation>
    <scope>IDENTIFICATION</scope>
</reference>
<dbReference type="Proteomes" id="UP000515180">
    <property type="component" value="Unplaced"/>
</dbReference>
<keyword evidence="1" id="KW-1185">Reference proteome</keyword>
<dbReference type="OrthoDB" id="10475542at2759"/>
<proteinExistence type="predicted"/>
<name>A0A6P8M4N9_BOMIM</name>
<accession>A0A6P8M4N9</accession>
<evidence type="ECO:0000313" key="1">
    <source>
        <dbReference type="Proteomes" id="UP000515180"/>
    </source>
</evidence>
<gene>
    <name evidence="2" type="primary">LOC117152492</name>
</gene>
<evidence type="ECO:0000313" key="2">
    <source>
        <dbReference type="RefSeq" id="XP_033180376.1"/>
    </source>
</evidence>
<sequence>METRGRPRRNIKIRRAHPTHTHLNTNNSQYNVIQHHNSNVRTGGEYINSDIEDPDGPVPAFDLEATEDVQSCLCVRLIRSVYHLDNDYFCQQCFDNLDPDDQILCDDPPTHFLCGVPAREQISHCRICDINLADLQPAISCLPCMIIYNNLTDIERIFLVQGIAIRTVEL</sequence>